<sequence length="93" mass="10277">MELIKKTKNSTGTRAEVRAKASDFIKYSTIALIETGKIRYGAYRITRCAHALSQSDLCGFRGNWRGSWTSDPACPKYDPAIVNGTVGSLYLDL</sequence>
<dbReference type="EMBL" id="BGZK01000772">
    <property type="protein sequence ID" value="GBP59832.1"/>
    <property type="molecule type" value="Genomic_DNA"/>
</dbReference>
<organism evidence="1 2">
    <name type="scientific">Eumeta variegata</name>
    <name type="common">Bagworm moth</name>
    <name type="synonym">Eumeta japonica</name>
    <dbReference type="NCBI Taxonomy" id="151549"/>
    <lineage>
        <taxon>Eukaryota</taxon>
        <taxon>Metazoa</taxon>
        <taxon>Ecdysozoa</taxon>
        <taxon>Arthropoda</taxon>
        <taxon>Hexapoda</taxon>
        <taxon>Insecta</taxon>
        <taxon>Pterygota</taxon>
        <taxon>Neoptera</taxon>
        <taxon>Endopterygota</taxon>
        <taxon>Lepidoptera</taxon>
        <taxon>Glossata</taxon>
        <taxon>Ditrysia</taxon>
        <taxon>Tineoidea</taxon>
        <taxon>Psychidae</taxon>
        <taxon>Oiketicinae</taxon>
        <taxon>Eumeta</taxon>
    </lineage>
</organism>
<protein>
    <submittedName>
        <fullName evidence="1">Uncharacterized protein</fullName>
    </submittedName>
</protein>
<reference evidence="1 2" key="1">
    <citation type="journal article" date="2019" name="Commun. Biol.">
        <title>The bagworm genome reveals a unique fibroin gene that provides high tensile strength.</title>
        <authorList>
            <person name="Kono N."/>
            <person name="Nakamura H."/>
            <person name="Ohtoshi R."/>
            <person name="Tomita M."/>
            <person name="Numata K."/>
            <person name="Arakawa K."/>
        </authorList>
    </citation>
    <scope>NUCLEOTIDE SEQUENCE [LARGE SCALE GENOMIC DNA]</scope>
</reference>
<gene>
    <name evidence="1" type="ORF">EVAR_40216_1</name>
</gene>
<dbReference type="AlphaFoldDB" id="A0A4C1XA95"/>
<dbReference type="Proteomes" id="UP000299102">
    <property type="component" value="Unassembled WGS sequence"/>
</dbReference>
<evidence type="ECO:0000313" key="1">
    <source>
        <dbReference type="EMBL" id="GBP59832.1"/>
    </source>
</evidence>
<comment type="caution">
    <text evidence="1">The sequence shown here is derived from an EMBL/GenBank/DDBJ whole genome shotgun (WGS) entry which is preliminary data.</text>
</comment>
<keyword evidence="2" id="KW-1185">Reference proteome</keyword>
<accession>A0A4C1XA95</accession>
<evidence type="ECO:0000313" key="2">
    <source>
        <dbReference type="Proteomes" id="UP000299102"/>
    </source>
</evidence>
<proteinExistence type="predicted"/>
<name>A0A4C1XA95_EUMVA</name>